<dbReference type="AlphaFoldDB" id="A0A0B5AS25"/>
<feature type="transmembrane region" description="Helical" evidence="1">
    <location>
        <begin position="40"/>
        <end position="61"/>
    </location>
</feature>
<evidence type="ECO:0000313" key="3">
    <source>
        <dbReference type="Proteomes" id="UP000031449"/>
    </source>
</evidence>
<protein>
    <submittedName>
        <fullName evidence="2">Uncharacterized protein</fullName>
    </submittedName>
</protein>
<organism evidence="2 3">
    <name type="scientific">Jeotgalibacillus malaysiensis</name>
    <dbReference type="NCBI Taxonomy" id="1508404"/>
    <lineage>
        <taxon>Bacteria</taxon>
        <taxon>Bacillati</taxon>
        <taxon>Bacillota</taxon>
        <taxon>Bacilli</taxon>
        <taxon>Bacillales</taxon>
        <taxon>Caryophanaceae</taxon>
        <taxon>Jeotgalibacillus</taxon>
    </lineage>
</organism>
<dbReference type="KEGG" id="jeo:JMA_20410"/>
<dbReference type="HOGENOM" id="CLU_2734633_0_0_9"/>
<dbReference type="EMBL" id="CP009416">
    <property type="protein sequence ID" value="AJD91358.1"/>
    <property type="molecule type" value="Genomic_DNA"/>
</dbReference>
<dbReference type="Proteomes" id="UP000031449">
    <property type="component" value="Chromosome"/>
</dbReference>
<evidence type="ECO:0000256" key="1">
    <source>
        <dbReference type="SAM" id="Phobius"/>
    </source>
</evidence>
<keyword evidence="1" id="KW-0812">Transmembrane</keyword>
<proteinExistence type="predicted"/>
<reference evidence="2 3" key="1">
    <citation type="submission" date="2014-08" db="EMBL/GenBank/DDBJ databases">
        <title>Complete genome of a marine bacteria Jeotgalibacillus malaysiensis.</title>
        <authorList>
            <person name="Yaakop A.S."/>
            <person name="Chan K.-G."/>
            <person name="Goh K.M."/>
        </authorList>
    </citation>
    <scope>NUCLEOTIDE SEQUENCE [LARGE SCALE GENOMIC DNA]</scope>
    <source>
        <strain evidence="2 3">D5</strain>
    </source>
</reference>
<name>A0A0B5AS25_9BACL</name>
<keyword evidence="3" id="KW-1185">Reference proteome</keyword>
<dbReference type="BioCyc" id="JESP1508404:G14D9-11296-MONOMER"/>
<sequence length="71" mass="7678">MIPAYLVLGAESLILAGLIWKGIGARQPFVYTVKSTGVTYLMLLGSITIVAGLAGVIEYYIPSFLIRIFIT</sequence>
<keyword evidence="1" id="KW-0472">Membrane</keyword>
<dbReference type="OrthoDB" id="2065033at2"/>
<gene>
    <name evidence="2" type="ORF">JMA_20410</name>
</gene>
<evidence type="ECO:0000313" key="2">
    <source>
        <dbReference type="EMBL" id="AJD91358.1"/>
    </source>
</evidence>
<dbReference type="STRING" id="1508404.JMA_20410"/>
<keyword evidence="1" id="KW-1133">Transmembrane helix</keyword>
<accession>A0A0B5AS25</accession>